<evidence type="ECO:0000256" key="2">
    <source>
        <dbReference type="SAM" id="MobiDB-lite"/>
    </source>
</evidence>
<sequence>MDPDRTSMLDSTGVTPIVIKREGSPDGFLMRDGTPSAKTPAHTTIWVSSITVPGTSVHINRVPNCSVPASQDKANNYRHKVPAHLRGSGPNTHYISLATLRSLMHDMSGEGWFNSGKIRFVMIEWHLNGQSQPPAFKTRHMVVADADVDGGMISFAQGLDWAWKLVEHVNGFNRVQEEAAIAAAKQELEDAAERKRQRLVHMQNACCALMKGRLWCRDDEALAKSPCGRSAMNNNNNTNNGNYNVHTFAQRRRQQQAALRRRGGVARRCGGGGDGWHERQDEKERRAMAYSQQLVEWFRGQAEEEFEATGDTSKLLQARSMSQMVATLESRQQQRGGRRANGTAAAAASASSPRGAVSNGTWRARMS</sequence>
<dbReference type="RefSeq" id="XP_060292782.1">
    <property type="nucleotide sequence ID" value="XM_060440287.1"/>
</dbReference>
<accession>A0AA40A526</accession>
<evidence type="ECO:0000313" key="3">
    <source>
        <dbReference type="EMBL" id="KAK0709478.1"/>
    </source>
</evidence>
<gene>
    <name evidence="3" type="ORF">B0T26DRAFT_678890</name>
</gene>
<keyword evidence="4" id="KW-1185">Reference proteome</keyword>
<protein>
    <submittedName>
        <fullName evidence="3">Uncharacterized protein</fullName>
    </submittedName>
</protein>
<dbReference type="GeneID" id="85323557"/>
<feature type="compositionally biased region" description="Low complexity" evidence="2">
    <location>
        <begin position="330"/>
        <end position="356"/>
    </location>
</feature>
<keyword evidence="1" id="KW-0175">Coiled coil</keyword>
<feature type="coiled-coil region" evidence="1">
    <location>
        <begin position="174"/>
        <end position="205"/>
    </location>
</feature>
<reference evidence="3" key="1">
    <citation type="submission" date="2023-06" db="EMBL/GenBank/DDBJ databases">
        <title>Genome-scale phylogeny and comparative genomics of the fungal order Sordariales.</title>
        <authorList>
            <consortium name="Lawrence Berkeley National Laboratory"/>
            <person name="Hensen N."/>
            <person name="Bonometti L."/>
            <person name="Westerberg I."/>
            <person name="Brannstrom I.O."/>
            <person name="Guillou S."/>
            <person name="Cros-Aarteil S."/>
            <person name="Calhoun S."/>
            <person name="Haridas S."/>
            <person name="Kuo A."/>
            <person name="Mondo S."/>
            <person name="Pangilinan J."/>
            <person name="Riley R."/>
            <person name="LaButti K."/>
            <person name="Andreopoulos B."/>
            <person name="Lipzen A."/>
            <person name="Chen C."/>
            <person name="Yanf M."/>
            <person name="Daum C."/>
            <person name="Ng V."/>
            <person name="Clum A."/>
            <person name="Steindorff A."/>
            <person name="Ohm R."/>
            <person name="Martin F."/>
            <person name="Silar P."/>
            <person name="Natvig D."/>
            <person name="Lalanne C."/>
            <person name="Gautier V."/>
            <person name="Ament-velasquez S.L."/>
            <person name="Kruys A."/>
            <person name="Hutchinson M.I."/>
            <person name="Powell A.J."/>
            <person name="Barry K."/>
            <person name="Miller A.N."/>
            <person name="Grigoriev I.V."/>
            <person name="Debuchy R."/>
            <person name="Gladieux P."/>
            <person name="Thoren M.H."/>
            <person name="Johannesson H."/>
        </authorList>
    </citation>
    <scope>NUCLEOTIDE SEQUENCE</scope>
    <source>
        <strain evidence="3">SMH2392-1A</strain>
    </source>
</reference>
<comment type="caution">
    <text evidence="3">The sequence shown here is derived from an EMBL/GenBank/DDBJ whole genome shotgun (WGS) entry which is preliminary data.</text>
</comment>
<dbReference type="Proteomes" id="UP001172101">
    <property type="component" value="Unassembled WGS sequence"/>
</dbReference>
<organism evidence="3 4">
    <name type="scientific">Lasiosphaeria miniovina</name>
    <dbReference type="NCBI Taxonomy" id="1954250"/>
    <lineage>
        <taxon>Eukaryota</taxon>
        <taxon>Fungi</taxon>
        <taxon>Dikarya</taxon>
        <taxon>Ascomycota</taxon>
        <taxon>Pezizomycotina</taxon>
        <taxon>Sordariomycetes</taxon>
        <taxon>Sordariomycetidae</taxon>
        <taxon>Sordariales</taxon>
        <taxon>Lasiosphaeriaceae</taxon>
        <taxon>Lasiosphaeria</taxon>
    </lineage>
</organism>
<feature type="region of interest" description="Disordered" evidence="2">
    <location>
        <begin position="261"/>
        <end position="283"/>
    </location>
</feature>
<dbReference type="AlphaFoldDB" id="A0AA40A526"/>
<evidence type="ECO:0000256" key="1">
    <source>
        <dbReference type="SAM" id="Coils"/>
    </source>
</evidence>
<name>A0AA40A526_9PEZI</name>
<dbReference type="EMBL" id="JAUIRO010000006">
    <property type="protein sequence ID" value="KAK0709478.1"/>
    <property type="molecule type" value="Genomic_DNA"/>
</dbReference>
<evidence type="ECO:0000313" key="4">
    <source>
        <dbReference type="Proteomes" id="UP001172101"/>
    </source>
</evidence>
<proteinExistence type="predicted"/>
<feature type="region of interest" description="Disordered" evidence="2">
    <location>
        <begin position="327"/>
        <end position="367"/>
    </location>
</feature>